<name>A0A8G2BKM3_9PROT</name>
<reference evidence="1 2" key="1">
    <citation type="submission" date="2016-10" db="EMBL/GenBank/DDBJ databases">
        <authorList>
            <person name="Varghese N."/>
            <person name="Submissions S."/>
        </authorList>
    </citation>
    <scope>NUCLEOTIDE SEQUENCE [LARGE SCALE GENOMIC DNA]</scope>
    <source>
        <strain evidence="1 2">DSM 18839</strain>
    </source>
</reference>
<proteinExistence type="predicted"/>
<organism evidence="1 2">
    <name type="scientific">Thalassobaculum litoreum DSM 18839</name>
    <dbReference type="NCBI Taxonomy" id="1123362"/>
    <lineage>
        <taxon>Bacteria</taxon>
        <taxon>Pseudomonadati</taxon>
        <taxon>Pseudomonadota</taxon>
        <taxon>Alphaproteobacteria</taxon>
        <taxon>Rhodospirillales</taxon>
        <taxon>Thalassobaculaceae</taxon>
        <taxon>Thalassobaculum</taxon>
    </lineage>
</organism>
<dbReference type="AlphaFoldDB" id="A0A8G2BKM3"/>
<dbReference type="EMBL" id="FNBW01000009">
    <property type="protein sequence ID" value="SDG02301.1"/>
    <property type="molecule type" value="Genomic_DNA"/>
</dbReference>
<comment type="caution">
    <text evidence="1">The sequence shown here is derived from an EMBL/GenBank/DDBJ whole genome shotgun (WGS) entry which is preliminary data.</text>
</comment>
<dbReference type="OrthoDB" id="9802050at2"/>
<gene>
    <name evidence="1" type="ORF">SAMN05660686_03080</name>
</gene>
<evidence type="ECO:0000313" key="2">
    <source>
        <dbReference type="Proteomes" id="UP000198615"/>
    </source>
</evidence>
<dbReference type="Gene3D" id="3.40.630.40">
    <property type="entry name" value="Zn-dependent exopeptidases"/>
    <property type="match status" value="1"/>
</dbReference>
<dbReference type="SUPFAM" id="SSF53187">
    <property type="entry name" value="Zn-dependent exopeptidases"/>
    <property type="match status" value="1"/>
</dbReference>
<dbReference type="Pfam" id="PF05013">
    <property type="entry name" value="FGase"/>
    <property type="match status" value="1"/>
</dbReference>
<evidence type="ECO:0000313" key="1">
    <source>
        <dbReference type="EMBL" id="SDG02301.1"/>
    </source>
</evidence>
<sequence length="292" mass="32069">MSGHPSDPDHLIPGVLWRRDPVAAAIPLVVDSPHNSTDWPADFDPIVSEAELMTSVDRFVDALFDHAPSVGATLIAAQFPRAYIDPNRAEDDLDLALIDGDWPLPVNPGEKTEYGMGVVRRYILKGRPIYDRKLTVAEVMHRLETYHRPYHAAVAAAIDAAHARFGQAFHIDCHSMKPIGNAMNVDTGAARPDMVLSDREGTTCDAVFIETAAGLLRDMGYRVSINHPYKGAELVARHSDPAAGRHSLQIELNRALYMDIESFEKSAGYDALKADLDGFLEGMAGFVRERVG</sequence>
<dbReference type="RefSeq" id="WP_093151557.1">
    <property type="nucleotide sequence ID" value="NZ_FNBW01000009.1"/>
</dbReference>
<protein>
    <submittedName>
        <fullName evidence="1">N-formylglutamate deformylase</fullName>
    </submittedName>
</protein>
<dbReference type="Proteomes" id="UP000198615">
    <property type="component" value="Unassembled WGS sequence"/>
</dbReference>
<accession>A0A8G2BKM3</accession>
<keyword evidence="2" id="KW-1185">Reference proteome</keyword>
<dbReference type="InterPro" id="IPR007709">
    <property type="entry name" value="N-FG_amidohydro"/>
</dbReference>